<dbReference type="SUPFAM" id="SSF48726">
    <property type="entry name" value="Immunoglobulin"/>
    <property type="match status" value="1"/>
</dbReference>
<evidence type="ECO:0000256" key="2">
    <source>
        <dbReference type="ARBA" id="ARBA00023157"/>
    </source>
</evidence>
<dbReference type="InterPro" id="IPR007110">
    <property type="entry name" value="Ig-like_dom"/>
</dbReference>
<dbReference type="EMBL" id="JAIPUX010001232">
    <property type="protein sequence ID" value="KAH0624894.1"/>
    <property type="molecule type" value="Genomic_DNA"/>
</dbReference>
<gene>
    <name evidence="5" type="ORF">JD844_032786</name>
</gene>
<feature type="domain" description="Ig-like" evidence="4">
    <location>
        <begin position="11"/>
        <end position="129"/>
    </location>
</feature>
<keyword evidence="1" id="KW-0677">Repeat</keyword>
<dbReference type="Gene3D" id="2.60.40.10">
    <property type="entry name" value="Immunoglobulins"/>
    <property type="match status" value="1"/>
</dbReference>
<dbReference type="InterPro" id="IPR036179">
    <property type="entry name" value="Ig-like_dom_sf"/>
</dbReference>
<dbReference type="Pfam" id="PF13927">
    <property type="entry name" value="Ig_3"/>
    <property type="match status" value="1"/>
</dbReference>
<evidence type="ECO:0000313" key="6">
    <source>
        <dbReference type="Proteomes" id="UP000826234"/>
    </source>
</evidence>
<evidence type="ECO:0000256" key="3">
    <source>
        <dbReference type="ARBA" id="ARBA00023319"/>
    </source>
</evidence>
<dbReference type="PROSITE" id="PS50835">
    <property type="entry name" value="IG_LIKE"/>
    <property type="match status" value="1"/>
</dbReference>
<comment type="caution">
    <text evidence="5">The sequence shown here is derived from an EMBL/GenBank/DDBJ whole genome shotgun (WGS) entry which is preliminary data.</text>
</comment>
<dbReference type="InterPro" id="IPR013783">
    <property type="entry name" value="Ig-like_fold"/>
</dbReference>
<evidence type="ECO:0000313" key="5">
    <source>
        <dbReference type="EMBL" id="KAH0624894.1"/>
    </source>
</evidence>
<protein>
    <recommendedName>
        <fullName evidence="4">Ig-like domain-containing protein</fullName>
    </recommendedName>
</protein>
<sequence length="133" mass="15131">MIMTTTEFYAPIFVSNQTIYYSWEGNPINISCDVLSNPSASIHWRRGKLLLPVRNTTHLKTHSVGSKLILEVRIWKHASNLDVLLRKLETDKNVYALSQIAPASDNDFGRYNCTATNRIGTRYQEYILALAGK</sequence>
<dbReference type="PANTHER" id="PTHR12231:SF231">
    <property type="entry name" value="NEURAL CELL ADHESION MOLECULE 2"/>
    <property type="match status" value="1"/>
</dbReference>
<evidence type="ECO:0000256" key="1">
    <source>
        <dbReference type="ARBA" id="ARBA00022737"/>
    </source>
</evidence>
<keyword evidence="6" id="KW-1185">Reference proteome</keyword>
<keyword evidence="2" id="KW-1015">Disulfide bond</keyword>
<dbReference type="InterPro" id="IPR051170">
    <property type="entry name" value="Neural/epithelial_adhesion"/>
</dbReference>
<organism evidence="5 6">
    <name type="scientific">Phrynosoma platyrhinos</name>
    <name type="common">Desert horned lizard</name>
    <dbReference type="NCBI Taxonomy" id="52577"/>
    <lineage>
        <taxon>Eukaryota</taxon>
        <taxon>Metazoa</taxon>
        <taxon>Chordata</taxon>
        <taxon>Craniata</taxon>
        <taxon>Vertebrata</taxon>
        <taxon>Euteleostomi</taxon>
        <taxon>Lepidosauria</taxon>
        <taxon>Squamata</taxon>
        <taxon>Bifurcata</taxon>
        <taxon>Unidentata</taxon>
        <taxon>Episquamata</taxon>
        <taxon>Toxicofera</taxon>
        <taxon>Iguania</taxon>
        <taxon>Phrynosomatidae</taxon>
        <taxon>Phrynosomatinae</taxon>
        <taxon>Phrynosoma</taxon>
    </lineage>
</organism>
<dbReference type="PANTHER" id="PTHR12231">
    <property type="entry name" value="CTX-RELATED TYPE I TRANSMEMBRANE PROTEIN"/>
    <property type="match status" value="1"/>
</dbReference>
<dbReference type="Proteomes" id="UP000826234">
    <property type="component" value="Unassembled WGS sequence"/>
</dbReference>
<evidence type="ECO:0000259" key="4">
    <source>
        <dbReference type="PROSITE" id="PS50835"/>
    </source>
</evidence>
<accession>A0ABQ7T5E1</accession>
<reference evidence="5 6" key="1">
    <citation type="journal article" date="2022" name="Gigascience">
        <title>A chromosome-level genome assembly and annotation of the desert horned lizard, Phrynosoma platyrhinos, provides insight into chromosomal rearrangements among reptiles.</title>
        <authorList>
            <person name="Koochekian N."/>
            <person name="Ascanio A."/>
            <person name="Farleigh K."/>
            <person name="Card D.C."/>
            <person name="Schield D.R."/>
            <person name="Castoe T.A."/>
            <person name="Jezkova T."/>
        </authorList>
    </citation>
    <scope>NUCLEOTIDE SEQUENCE [LARGE SCALE GENOMIC DNA]</scope>
    <source>
        <strain evidence="5">NK-2021</strain>
    </source>
</reference>
<keyword evidence="3" id="KW-0393">Immunoglobulin domain</keyword>
<name>A0ABQ7T5E1_PHRPL</name>
<proteinExistence type="predicted"/>